<dbReference type="PANTHER" id="PTHR33710">
    <property type="entry name" value="BNAC02G09200D PROTEIN"/>
    <property type="match status" value="1"/>
</dbReference>
<organism evidence="1 2">
    <name type="scientific">Cannabis sativa</name>
    <name type="common">Hemp</name>
    <name type="synonym">Marijuana</name>
    <dbReference type="NCBI Taxonomy" id="3483"/>
    <lineage>
        <taxon>Eukaryota</taxon>
        <taxon>Viridiplantae</taxon>
        <taxon>Streptophyta</taxon>
        <taxon>Embryophyta</taxon>
        <taxon>Tracheophyta</taxon>
        <taxon>Spermatophyta</taxon>
        <taxon>Magnoliopsida</taxon>
        <taxon>eudicotyledons</taxon>
        <taxon>Gunneridae</taxon>
        <taxon>Pentapetalae</taxon>
        <taxon>rosids</taxon>
        <taxon>fabids</taxon>
        <taxon>Rosales</taxon>
        <taxon>Cannabaceae</taxon>
        <taxon>Cannabis</taxon>
    </lineage>
</organism>
<dbReference type="AlphaFoldDB" id="A0A7J6G362"/>
<gene>
    <name evidence="1" type="ORF">G4B88_009204</name>
</gene>
<dbReference type="EMBL" id="JAATIQ010000147">
    <property type="protein sequence ID" value="KAF4377212.1"/>
    <property type="molecule type" value="Genomic_DNA"/>
</dbReference>
<protein>
    <submittedName>
        <fullName evidence="1">Uncharacterized protein</fullName>
    </submittedName>
</protein>
<proteinExistence type="predicted"/>
<dbReference type="PANTHER" id="PTHR33710:SF83">
    <property type="entry name" value="ENDONUCLEASE_EXONUCLEASE_PHOSPHATASE DOMAIN-CONTAINING PROTEIN"/>
    <property type="match status" value="1"/>
</dbReference>
<dbReference type="Proteomes" id="UP000583929">
    <property type="component" value="Unassembled WGS sequence"/>
</dbReference>
<reference evidence="1 2" key="1">
    <citation type="journal article" date="2020" name="bioRxiv">
        <title>Sequence and annotation of 42 cannabis genomes reveals extensive copy number variation in cannabinoid synthesis and pathogen resistance genes.</title>
        <authorList>
            <person name="Mckernan K.J."/>
            <person name="Helbert Y."/>
            <person name="Kane L.T."/>
            <person name="Ebling H."/>
            <person name="Zhang L."/>
            <person name="Liu B."/>
            <person name="Eaton Z."/>
            <person name="Mclaughlin S."/>
            <person name="Kingan S."/>
            <person name="Baybayan P."/>
            <person name="Concepcion G."/>
            <person name="Jordan M."/>
            <person name="Riva A."/>
            <person name="Barbazuk W."/>
            <person name="Harkins T."/>
        </authorList>
    </citation>
    <scope>NUCLEOTIDE SEQUENCE [LARGE SCALE GENOMIC DNA]</scope>
    <source>
        <strain evidence="2">cv. Jamaican Lion 4</strain>
        <tissue evidence="1">Leaf</tissue>
    </source>
</reference>
<evidence type="ECO:0000313" key="1">
    <source>
        <dbReference type="EMBL" id="KAF4377212.1"/>
    </source>
</evidence>
<dbReference type="Gene3D" id="3.60.10.10">
    <property type="entry name" value="Endonuclease/exonuclease/phosphatase"/>
    <property type="match status" value="1"/>
</dbReference>
<evidence type="ECO:0000313" key="2">
    <source>
        <dbReference type="Proteomes" id="UP000583929"/>
    </source>
</evidence>
<name>A0A7J6G362_CANSA</name>
<comment type="caution">
    <text evidence="1">The sequence shown here is derived from an EMBL/GenBank/DDBJ whole genome shotgun (WGS) entry which is preliminary data.</text>
</comment>
<keyword evidence="2" id="KW-1185">Reference proteome</keyword>
<sequence length="331" mass="36722">MLERPGIGESRCVDCLANDCSFLSETKLYGGWAEGIRRHVNFQNSFHVDCVGKSGGLLLLWNEDWEVSVKSFSVGHIDALVQCPGKRQGAAHVQERLDRFCCNQDWHNLFPSVRVINGDLLHSDHRPVVATLENVVRVQKNDKKRCFRFETHWLKDEECHDIVNHTWLEPDVPLDSQDSILDIFGRCAERLGAWNKDKFGSIPRRVRETQKQLDELLSVAAQLYFGTIFSSASPSVQQVENGITNIEARNSVLFGKKQSRLDVIDMLAKEALEEFQGVRASCDGRVLGAAVTGEVRLGVGGGGVGQGRLGRGGARVGGGRWCSPGVATYIF</sequence>
<accession>A0A7J6G362</accession>
<dbReference type="InterPro" id="IPR036691">
    <property type="entry name" value="Endo/exonu/phosph_ase_sf"/>
</dbReference>
<dbReference type="SUPFAM" id="SSF56219">
    <property type="entry name" value="DNase I-like"/>
    <property type="match status" value="1"/>
</dbReference>